<dbReference type="Gene3D" id="3.40.190.290">
    <property type="match status" value="1"/>
</dbReference>
<dbReference type="InterPro" id="IPR000847">
    <property type="entry name" value="LysR_HTH_N"/>
</dbReference>
<evidence type="ECO:0000256" key="3">
    <source>
        <dbReference type="ARBA" id="ARBA00023125"/>
    </source>
</evidence>
<dbReference type="GO" id="GO:0005829">
    <property type="term" value="C:cytosol"/>
    <property type="evidence" value="ECO:0007669"/>
    <property type="project" value="TreeGrafter"/>
</dbReference>
<dbReference type="Gene3D" id="1.10.10.10">
    <property type="entry name" value="Winged helix-like DNA-binding domain superfamily/Winged helix DNA-binding domain"/>
    <property type="match status" value="1"/>
</dbReference>
<proteinExistence type="inferred from homology"/>
<dbReference type="Proteomes" id="UP001139447">
    <property type="component" value="Unassembled WGS sequence"/>
</dbReference>
<dbReference type="InterPro" id="IPR050950">
    <property type="entry name" value="HTH-type_LysR_regulators"/>
</dbReference>
<evidence type="ECO:0000313" key="7">
    <source>
        <dbReference type="Proteomes" id="UP001139447"/>
    </source>
</evidence>
<organism evidence="6 7">
    <name type="scientific">Variovorax terrae</name>
    <dbReference type="NCBI Taxonomy" id="2923278"/>
    <lineage>
        <taxon>Bacteria</taxon>
        <taxon>Pseudomonadati</taxon>
        <taxon>Pseudomonadota</taxon>
        <taxon>Betaproteobacteria</taxon>
        <taxon>Burkholderiales</taxon>
        <taxon>Comamonadaceae</taxon>
        <taxon>Variovorax</taxon>
    </lineage>
</organism>
<dbReference type="PROSITE" id="PS50931">
    <property type="entry name" value="HTH_LYSR"/>
    <property type="match status" value="1"/>
</dbReference>
<name>A0A9X1VSM3_9BURK</name>
<dbReference type="SUPFAM" id="SSF46785">
    <property type="entry name" value="Winged helix' DNA-binding domain"/>
    <property type="match status" value="1"/>
</dbReference>
<dbReference type="PANTHER" id="PTHR30419:SF8">
    <property type="entry name" value="NITROGEN ASSIMILATION TRANSCRIPTIONAL ACTIVATOR-RELATED"/>
    <property type="match status" value="1"/>
</dbReference>
<keyword evidence="7" id="KW-1185">Reference proteome</keyword>
<gene>
    <name evidence="6" type="ORF">MMF98_07630</name>
</gene>
<dbReference type="EMBL" id="JALGBI010000001">
    <property type="protein sequence ID" value="MCJ0763076.1"/>
    <property type="molecule type" value="Genomic_DNA"/>
</dbReference>
<accession>A0A9X1VSM3</accession>
<evidence type="ECO:0000256" key="2">
    <source>
        <dbReference type="ARBA" id="ARBA00023015"/>
    </source>
</evidence>
<protein>
    <submittedName>
        <fullName evidence="6">LysR substrate-binding domain-containing protein</fullName>
    </submittedName>
</protein>
<comment type="caution">
    <text evidence="6">The sequence shown here is derived from an EMBL/GenBank/DDBJ whole genome shotgun (WGS) entry which is preliminary data.</text>
</comment>
<dbReference type="CDD" id="cd08435">
    <property type="entry name" value="PBP2_GbpR"/>
    <property type="match status" value="1"/>
</dbReference>
<evidence type="ECO:0000256" key="1">
    <source>
        <dbReference type="ARBA" id="ARBA00009437"/>
    </source>
</evidence>
<keyword evidence="3" id="KW-0238">DNA-binding</keyword>
<dbReference type="InterPro" id="IPR036390">
    <property type="entry name" value="WH_DNA-bd_sf"/>
</dbReference>
<comment type="similarity">
    <text evidence="1">Belongs to the LysR transcriptional regulatory family.</text>
</comment>
<dbReference type="PRINTS" id="PR00039">
    <property type="entry name" value="HTHLYSR"/>
</dbReference>
<dbReference type="SUPFAM" id="SSF53850">
    <property type="entry name" value="Periplasmic binding protein-like II"/>
    <property type="match status" value="1"/>
</dbReference>
<dbReference type="PANTHER" id="PTHR30419">
    <property type="entry name" value="HTH-TYPE TRANSCRIPTIONAL REGULATOR YBHD"/>
    <property type="match status" value="1"/>
</dbReference>
<dbReference type="Pfam" id="PF03466">
    <property type="entry name" value="LysR_substrate"/>
    <property type="match status" value="1"/>
</dbReference>
<dbReference type="InterPro" id="IPR036388">
    <property type="entry name" value="WH-like_DNA-bd_sf"/>
</dbReference>
<dbReference type="InterPro" id="IPR005119">
    <property type="entry name" value="LysR_subst-bd"/>
</dbReference>
<feature type="domain" description="HTH lysR-type" evidence="5">
    <location>
        <begin position="14"/>
        <end position="71"/>
    </location>
</feature>
<evidence type="ECO:0000259" key="5">
    <source>
        <dbReference type="PROSITE" id="PS50931"/>
    </source>
</evidence>
<reference evidence="6" key="1">
    <citation type="submission" date="2022-03" db="EMBL/GenBank/DDBJ databases">
        <authorList>
            <person name="Woo C.Y."/>
        </authorList>
    </citation>
    <scope>NUCLEOTIDE SEQUENCE</scope>
    <source>
        <strain evidence="6">CYS-02</strain>
    </source>
</reference>
<dbReference type="GO" id="GO:0003700">
    <property type="term" value="F:DNA-binding transcription factor activity"/>
    <property type="evidence" value="ECO:0007669"/>
    <property type="project" value="InterPro"/>
</dbReference>
<keyword evidence="2" id="KW-0805">Transcription regulation</keyword>
<dbReference type="Pfam" id="PF00126">
    <property type="entry name" value="HTH_1"/>
    <property type="match status" value="1"/>
</dbReference>
<dbReference type="RefSeq" id="WP_243305658.1">
    <property type="nucleotide sequence ID" value="NZ_JALGBI010000001.1"/>
</dbReference>
<evidence type="ECO:0000256" key="4">
    <source>
        <dbReference type="ARBA" id="ARBA00023163"/>
    </source>
</evidence>
<dbReference type="AlphaFoldDB" id="A0A9X1VSM3"/>
<dbReference type="GO" id="GO:0003677">
    <property type="term" value="F:DNA binding"/>
    <property type="evidence" value="ECO:0007669"/>
    <property type="project" value="UniProtKB-KW"/>
</dbReference>
<dbReference type="InterPro" id="IPR037405">
    <property type="entry name" value="GbpR_PBP2"/>
</dbReference>
<sequence>MPAPSADLSLLLRVRPRQLMLLALLDTQRNLGRAAAAMNISQPAATKLLLQLEDALDERLFERLARGMEPTAYGEVLIRYAKRVLTDFGGAREEMQALRSGLHGALRIGSVPGAVPELLTPALIEYRRRHPQVAVSVVVETSDVMLAQLGRGDVDLMLGRLTDGHSAEEFSCIPLLDELQVVVVGAGHPVLERASVTLEDMAQWSWVLQPPGSPQRVRFEAALREAGIHARLNITETASTIVTTALLEASDMAAVMPASLAAHYARLGVLRVLPLELPVRVPPVCLITRVDRALAPVAIHFRRLLAGEA</sequence>
<evidence type="ECO:0000313" key="6">
    <source>
        <dbReference type="EMBL" id="MCJ0763076.1"/>
    </source>
</evidence>
<keyword evidence="4" id="KW-0804">Transcription</keyword>